<reference evidence="2 3" key="1">
    <citation type="submission" date="2024-08" db="EMBL/GenBank/DDBJ databases">
        <authorList>
            <person name="Cucini C."/>
            <person name="Frati F."/>
        </authorList>
    </citation>
    <scope>NUCLEOTIDE SEQUENCE [LARGE SCALE GENOMIC DNA]</scope>
</reference>
<proteinExistence type="predicted"/>
<evidence type="ECO:0000256" key="1">
    <source>
        <dbReference type="SAM" id="Phobius"/>
    </source>
</evidence>
<accession>A0ABP1R4N2</accession>
<organism evidence="2 3">
    <name type="scientific">Orchesella dallaii</name>
    <dbReference type="NCBI Taxonomy" id="48710"/>
    <lineage>
        <taxon>Eukaryota</taxon>
        <taxon>Metazoa</taxon>
        <taxon>Ecdysozoa</taxon>
        <taxon>Arthropoda</taxon>
        <taxon>Hexapoda</taxon>
        <taxon>Collembola</taxon>
        <taxon>Entomobryomorpha</taxon>
        <taxon>Entomobryoidea</taxon>
        <taxon>Orchesellidae</taxon>
        <taxon>Orchesellinae</taxon>
        <taxon>Orchesella</taxon>
    </lineage>
</organism>
<keyword evidence="1" id="KW-1133">Transmembrane helix</keyword>
<feature type="transmembrane region" description="Helical" evidence="1">
    <location>
        <begin position="35"/>
        <end position="56"/>
    </location>
</feature>
<keyword evidence="1" id="KW-0812">Transmembrane</keyword>
<gene>
    <name evidence="2" type="ORF">ODALV1_LOCUS17097</name>
</gene>
<sequence length="186" mass="21077">MTTDREGCPRCCGSVHAAEEVLARARGTKIMRVKFLATMLLVAYVAIDGGLGLPAFHDGNGVKLQQVSTKNDDSLLSPFPQWIPLSVLMNKLPRNNKTLFTHSDRLVPTHTRTKRSERESFSDYLEKAMKKPAVLHGINYDLYPVKDDLPREPVLGPRIKRSPQESWHHWWYGTVWPVIKGKNTMG</sequence>
<dbReference type="Proteomes" id="UP001642540">
    <property type="component" value="Unassembled WGS sequence"/>
</dbReference>
<evidence type="ECO:0000313" key="3">
    <source>
        <dbReference type="Proteomes" id="UP001642540"/>
    </source>
</evidence>
<protein>
    <submittedName>
        <fullName evidence="2">Uncharacterized protein</fullName>
    </submittedName>
</protein>
<name>A0ABP1R4N2_9HEXA</name>
<keyword evidence="3" id="KW-1185">Reference proteome</keyword>
<comment type="caution">
    <text evidence="2">The sequence shown here is derived from an EMBL/GenBank/DDBJ whole genome shotgun (WGS) entry which is preliminary data.</text>
</comment>
<evidence type="ECO:0000313" key="2">
    <source>
        <dbReference type="EMBL" id="CAL8115970.1"/>
    </source>
</evidence>
<dbReference type="EMBL" id="CAXLJM020000051">
    <property type="protein sequence ID" value="CAL8115970.1"/>
    <property type="molecule type" value="Genomic_DNA"/>
</dbReference>
<keyword evidence="1" id="KW-0472">Membrane</keyword>